<feature type="domain" description="PIN" evidence="1">
    <location>
        <begin position="3"/>
        <end position="119"/>
    </location>
</feature>
<proteinExistence type="predicted"/>
<dbReference type="InterPro" id="IPR029060">
    <property type="entry name" value="PIN-like_dom_sf"/>
</dbReference>
<keyword evidence="3" id="KW-1185">Reference proteome</keyword>
<organism evidence="2 3">
    <name type="scientific">Termititenax aidoneus</name>
    <dbReference type="NCBI Taxonomy" id="2218524"/>
    <lineage>
        <taxon>Bacteria</taxon>
        <taxon>Bacillati</taxon>
        <taxon>Candidatus Margulisiibacteriota</taxon>
        <taxon>Candidatus Termititenacia</taxon>
        <taxon>Candidatus Termititenacales</taxon>
        <taxon>Candidatus Termititenacaceae</taxon>
        <taxon>Candidatus Termititenax</taxon>
    </lineage>
</organism>
<evidence type="ECO:0000313" key="3">
    <source>
        <dbReference type="Proteomes" id="UP000269352"/>
    </source>
</evidence>
<comment type="caution">
    <text evidence="2">The sequence shown here is derived from an EMBL/GenBank/DDBJ whole genome shotgun (WGS) entry which is preliminary data.</text>
</comment>
<dbReference type="PANTHER" id="PTHR39664">
    <property type="match status" value="1"/>
</dbReference>
<gene>
    <name evidence="2" type="ORF">NO1_0146</name>
</gene>
<dbReference type="Gene3D" id="3.40.50.1010">
    <property type="entry name" value="5'-nuclease"/>
    <property type="match status" value="1"/>
</dbReference>
<evidence type="ECO:0000259" key="1">
    <source>
        <dbReference type="Pfam" id="PF01850"/>
    </source>
</evidence>
<protein>
    <submittedName>
        <fullName evidence="2">PIN domain protein</fullName>
    </submittedName>
</protein>
<evidence type="ECO:0000313" key="2">
    <source>
        <dbReference type="EMBL" id="GBR72643.1"/>
    </source>
</evidence>
<dbReference type="PANTHER" id="PTHR39664:SF2">
    <property type="entry name" value="NUCLEIC ACID-BINDING PROTEIN, CONTAINING PIN DOMAIN-RELATED"/>
    <property type="match status" value="1"/>
</dbReference>
<name>A0A388T8F8_TERA1</name>
<dbReference type="Pfam" id="PF01850">
    <property type="entry name" value="PIN"/>
    <property type="match status" value="1"/>
</dbReference>
<dbReference type="SUPFAM" id="SSF88723">
    <property type="entry name" value="PIN domain-like"/>
    <property type="match status" value="1"/>
</dbReference>
<dbReference type="Proteomes" id="UP000269352">
    <property type="component" value="Unassembled WGS sequence"/>
</dbReference>
<sequence length="123" mass="13917">MLILDANVILRFILKDISEQAVVARDLLENKACVIPVEITAEVVYVLQKVYGLERKVIAERISGVMAISERLFEQSEIIAEALKVYMAAKNLSFVDCLLVSYSKIKKHAVFTFDKELKKQLAN</sequence>
<dbReference type="InterPro" id="IPR002716">
    <property type="entry name" value="PIN_dom"/>
</dbReference>
<dbReference type="EMBL" id="BGZN01000002">
    <property type="protein sequence ID" value="GBR72643.1"/>
    <property type="molecule type" value="Genomic_DNA"/>
</dbReference>
<reference evidence="2 3" key="1">
    <citation type="journal article" date="2019" name="ISME J.">
        <title>Genome analyses of uncultured TG2/ZB3 bacteria in 'Margulisbacteria' specifically attached to ectosymbiotic spirochetes of protists in the termite gut.</title>
        <authorList>
            <person name="Utami Y.D."/>
            <person name="Kuwahara H."/>
            <person name="Igai K."/>
            <person name="Murakami T."/>
            <person name="Sugaya K."/>
            <person name="Morikawa T."/>
            <person name="Nagura Y."/>
            <person name="Yuki M."/>
            <person name="Deevong P."/>
            <person name="Inoue T."/>
            <person name="Kihara K."/>
            <person name="Lo N."/>
            <person name="Yamada A."/>
            <person name="Ohkuma M."/>
            <person name="Hongoh Y."/>
        </authorList>
    </citation>
    <scope>NUCLEOTIDE SEQUENCE [LARGE SCALE GENOMIC DNA]</scope>
    <source>
        <strain evidence="2">NkOx7-01</strain>
    </source>
</reference>
<accession>A0A388T8F8</accession>
<dbReference type="AlphaFoldDB" id="A0A388T8F8"/>